<dbReference type="InterPro" id="IPR014352">
    <property type="entry name" value="FERM/acyl-CoA-bd_prot_sf"/>
</dbReference>
<dbReference type="InterPro" id="IPR019749">
    <property type="entry name" value="Band_41_domain"/>
</dbReference>
<dbReference type="Gene3D" id="3.10.20.90">
    <property type="entry name" value="Phosphatidylinositol 3-kinase Catalytic Subunit, Chain A, domain 1"/>
    <property type="match status" value="1"/>
</dbReference>
<dbReference type="InterPro" id="IPR019748">
    <property type="entry name" value="FERM_central"/>
</dbReference>
<sequence length="353" mass="39713">MANVLKVFLENGQTKSFKYDSTTTVQNVVTSLRDKLCLTAGEHFSLVVEHVKSLKRNKLTLLDPQETVARIAARPGAHKLRCLFRVTFVPVSAAALAQKDLNALDYLFLQCCNDVTQERFAPELQPEVALRLAALHMHQHALANNISPAKLTVKTVEREFGLDRFVPASLIEGMKRKELRRLLGHFLKLNSQMTGSSTKMLTQLQAKIHYLDIISGLPSYGAKCFSTNQRDGVERVLLVSPRFGLSQIAGVRNTVVSKLGPTYWSRCFKLYFLSIKTVQPQSRVRRIHEKQQFTAYGRSYCHMYKEGQETTSCTATEPENCCRKLLPNTLPLPRRGETEAKGATHTYTPSRGS</sequence>
<dbReference type="PANTHER" id="PTHR46221:SF3">
    <property type="entry name" value="FERM AND PDZ DOMAIN-CONTAINING PROTEIN 4"/>
    <property type="match status" value="1"/>
</dbReference>
<dbReference type="CDD" id="cd17088">
    <property type="entry name" value="FERM_F1_FRMPD1_like"/>
    <property type="match status" value="1"/>
</dbReference>
<organism evidence="4 5">
    <name type="scientific">Anopheles melas</name>
    <dbReference type="NCBI Taxonomy" id="34690"/>
    <lineage>
        <taxon>Eukaryota</taxon>
        <taxon>Metazoa</taxon>
        <taxon>Ecdysozoa</taxon>
        <taxon>Arthropoda</taxon>
        <taxon>Hexapoda</taxon>
        <taxon>Insecta</taxon>
        <taxon>Pterygota</taxon>
        <taxon>Neoptera</taxon>
        <taxon>Endopterygota</taxon>
        <taxon>Diptera</taxon>
        <taxon>Nematocera</taxon>
        <taxon>Culicoidea</taxon>
        <taxon>Culicidae</taxon>
        <taxon>Anophelinae</taxon>
        <taxon>Anopheles</taxon>
    </lineage>
</organism>
<evidence type="ECO:0000259" key="3">
    <source>
        <dbReference type="PROSITE" id="PS50200"/>
    </source>
</evidence>
<dbReference type="PROSITE" id="PS50200">
    <property type="entry name" value="RA"/>
    <property type="match status" value="1"/>
</dbReference>
<feature type="domain" description="FERM" evidence="2">
    <location>
        <begin position="3"/>
        <end position="353"/>
    </location>
</feature>
<proteinExistence type="predicted"/>
<dbReference type="Gene3D" id="1.20.80.10">
    <property type="match status" value="1"/>
</dbReference>
<dbReference type="VEuPathDB" id="VectorBase:AMEC021560"/>
<dbReference type="PANTHER" id="PTHR46221">
    <property type="entry name" value="FERM AND PDZ DOMAIN-CONTAINING PROTEIN FAMILY MEMBER"/>
    <property type="match status" value="1"/>
</dbReference>
<dbReference type="SUPFAM" id="SSF54236">
    <property type="entry name" value="Ubiquitin-like"/>
    <property type="match status" value="1"/>
</dbReference>
<dbReference type="EnsemblMetazoa" id="AMEC021560-RA">
    <property type="protein sequence ID" value="AMEC021560-PA"/>
    <property type="gene ID" value="AMEC021560"/>
</dbReference>
<evidence type="ECO:0000313" key="5">
    <source>
        <dbReference type="Proteomes" id="UP000075902"/>
    </source>
</evidence>
<dbReference type="PROSITE" id="PS50057">
    <property type="entry name" value="FERM_3"/>
    <property type="match status" value="1"/>
</dbReference>
<protein>
    <recommendedName>
        <fullName evidence="6">FERM domain-containing protein</fullName>
    </recommendedName>
</protein>
<dbReference type="SMART" id="SM00295">
    <property type="entry name" value="B41"/>
    <property type="match status" value="1"/>
</dbReference>
<dbReference type="FunFam" id="1.20.80.10:FF:000027">
    <property type="entry name" value="Uncharacterized protein, isoform B"/>
    <property type="match status" value="1"/>
</dbReference>
<dbReference type="GO" id="GO:0030182">
    <property type="term" value="P:neuron differentiation"/>
    <property type="evidence" value="ECO:0007669"/>
    <property type="project" value="UniProtKB-ARBA"/>
</dbReference>
<dbReference type="CDD" id="cd14473">
    <property type="entry name" value="FERM_B-lobe"/>
    <property type="match status" value="1"/>
</dbReference>
<dbReference type="GO" id="GO:0071944">
    <property type="term" value="C:cell periphery"/>
    <property type="evidence" value="ECO:0007669"/>
    <property type="project" value="UniProtKB-ARBA"/>
</dbReference>
<accession>A0A182UJK4</accession>
<evidence type="ECO:0000256" key="1">
    <source>
        <dbReference type="SAM" id="MobiDB-lite"/>
    </source>
</evidence>
<dbReference type="GO" id="GO:0009887">
    <property type="term" value="P:animal organ morphogenesis"/>
    <property type="evidence" value="ECO:0007669"/>
    <property type="project" value="UniProtKB-ARBA"/>
</dbReference>
<evidence type="ECO:0008006" key="6">
    <source>
        <dbReference type="Google" id="ProtNLM"/>
    </source>
</evidence>
<dbReference type="Proteomes" id="UP000075902">
    <property type="component" value="Unassembled WGS sequence"/>
</dbReference>
<dbReference type="GO" id="GO:0007165">
    <property type="term" value="P:signal transduction"/>
    <property type="evidence" value="ECO:0007669"/>
    <property type="project" value="InterPro"/>
</dbReference>
<reference evidence="4" key="2">
    <citation type="submission" date="2020-05" db="UniProtKB">
        <authorList>
            <consortium name="EnsemblMetazoa"/>
        </authorList>
    </citation>
    <scope>IDENTIFICATION</scope>
    <source>
        <strain evidence="4">CM1001059</strain>
    </source>
</reference>
<evidence type="ECO:0000313" key="4">
    <source>
        <dbReference type="EnsemblMetazoa" id="AMEC021560-PA"/>
    </source>
</evidence>
<feature type="domain" description="Ras-associating" evidence="3">
    <location>
        <begin position="1"/>
        <end position="89"/>
    </location>
</feature>
<dbReference type="InterPro" id="IPR000159">
    <property type="entry name" value="RA_dom"/>
</dbReference>
<dbReference type="STRING" id="34690.A0A182UJK4"/>
<keyword evidence="5" id="KW-1185">Reference proteome</keyword>
<feature type="region of interest" description="Disordered" evidence="1">
    <location>
        <begin position="332"/>
        <end position="353"/>
    </location>
</feature>
<dbReference type="InterPro" id="IPR035963">
    <property type="entry name" value="FERM_2"/>
</dbReference>
<dbReference type="AlphaFoldDB" id="A0A182UJK4"/>
<dbReference type="InterPro" id="IPR029071">
    <property type="entry name" value="Ubiquitin-like_domsf"/>
</dbReference>
<dbReference type="Pfam" id="PF00373">
    <property type="entry name" value="FERM_M"/>
    <property type="match status" value="1"/>
</dbReference>
<dbReference type="InterPro" id="IPR000299">
    <property type="entry name" value="FERM_domain"/>
</dbReference>
<evidence type="ECO:0000259" key="2">
    <source>
        <dbReference type="PROSITE" id="PS50057"/>
    </source>
</evidence>
<reference evidence="5" key="1">
    <citation type="submission" date="2014-01" db="EMBL/GenBank/DDBJ databases">
        <title>The Genome Sequence of Anopheles melas CM1001059_A (V2).</title>
        <authorList>
            <consortium name="The Broad Institute Genomics Platform"/>
            <person name="Neafsey D.E."/>
            <person name="Besansky N."/>
            <person name="Howell P."/>
            <person name="Walton C."/>
            <person name="Young S.K."/>
            <person name="Zeng Q."/>
            <person name="Gargeya S."/>
            <person name="Fitzgerald M."/>
            <person name="Haas B."/>
            <person name="Abouelleil A."/>
            <person name="Allen A.W."/>
            <person name="Alvarado L."/>
            <person name="Arachchi H.M."/>
            <person name="Berlin A.M."/>
            <person name="Chapman S.B."/>
            <person name="Gainer-Dewar J."/>
            <person name="Goldberg J."/>
            <person name="Griggs A."/>
            <person name="Gujja S."/>
            <person name="Hansen M."/>
            <person name="Howarth C."/>
            <person name="Imamovic A."/>
            <person name="Ireland A."/>
            <person name="Larimer J."/>
            <person name="McCowan C."/>
            <person name="Murphy C."/>
            <person name="Pearson M."/>
            <person name="Poon T.W."/>
            <person name="Priest M."/>
            <person name="Roberts A."/>
            <person name="Saif S."/>
            <person name="Shea T."/>
            <person name="Sisk P."/>
            <person name="Sykes S."/>
            <person name="Wortman J."/>
            <person name="Nusbaum C."/>
            <person name="Birren B."/>
        </authorList>
    </citation>
    <scope>NUCLEOTIDE SEQUENCE [LARGE SCALE GENOMIC DNA]</scope>
    <source>
        <strain evidence="5">CM1001059</strain>
    </source>
</reference>
<dbReference type="SUPFAM" id="SSF47031">
    <property type="entry name" value="Second domain of FERM"/>
    <property type="match status" value="1"/>
</dbReference>
<dbReference type="Pfam" id="PF21989">
    <property type="entry name" value="RA_2"/>
    <property type="match status" value="1"/>
</dbReference>
<name>A0A182UJK4_9DIPT</name>